<dbReference type="FunFam" id="3.40.50.720:FF:000357">
    <property type="entry name" value="Methionine adenosyltransferase 2 subunit beta"/>
    <property type="match status" value="1"/>
</dbReference>
<reference evidence="2" key="1">
    <citation type="submission" date="2021-06" db="EMBL/GenBank/DDBJ databases">
        <authorList>
            <person name="Kallberg Y."/>
            <person name="Tangrot J."/>
            <person name="Rosling A."/>
        </authorList>
    </citation>
    <scope>NUCLEOTIDE SEQUENCE</scope>
    <source>
        <strain evidence="2">BR232B</strain>
    </source>
</reference>
<protein>
    <submittedName>
        <fullName evidence="2">9400_t:CDS:1</fullName>
    </submittedName>
</protein>
<dbReference type="SUPFAM" id="SSF51735">
    <property type="entry name" value="NAD(P)-binding Rossmann-fold domains"/>
    <property type="match status" value="1"/>
</dbReference>
<evidence type="ECO:0000259" key="1">
    <source>
        <dbReference type="Pfam" id="PF04321"/>
    </source>
</evidence>
<organism evidence="2 3">
    <name type="scientific">Paraglomus brasilianum</name>
    <dbReference type="NCBI Taxonomy" id="144538"/>
    <lineage>
        <taxon>Eukaryota</taxon>
        <taxon>Fungi</taxon>
        <taxon>Fungi incertae sedis</taxon>
        <taxon>Mucoromycota</taxon>
        <taxon>Glomeromycotina</taxon>
        <taxon>Glomeromycetes</taxon>
        <taxon>Paraglomerales</taxon>
        <taxon>Paraglomeraceae</taxon>
        <taxon>Paraglomus</taxon>
    </lineage>
</organism>
<dbReference type="AlphaFoldDB" id="A0A9N9AWQ3"/>
<dbReference type="CDD" id="cd05254">
    <property type="entry name" value="dTDP_HR_like_SDR_e"/>
    <property type="match status" value="1"/>
</dbReference>
<dbReference type="GO" id="GO:0006556">
    <property type="term" value="P:S-adenosylmethionine biosynthetic process"/>
    <property type="evidence" value="ECO:0007669"/>
    <property type="project" value="TreeGrafter"/>
</dbReference>
<proteinExistence type="predicted"/>
<dbReference type="InterPro" id="IPR036291">
    <property type="entry name" value="NAD(P)-bd_dom_sf"/>
</dbReference>
<feature type="domain" description="RmlD-like substrate binding" evidence="1">
    <location>
        <begin position="1"/>
        <end position="276"/>
    </location>
</feature>
<comment type="caution">
    <text evidence="2">The sequence shown here is derived from an EMBL/GenBank/DDBJ whole genome shotgun (WGS) entry which is preliminary data.</text>
</comment>
<evidence type="ECO:0000313" key="2">
    <source>
        <dbReference type="EMBL" id="CAG8542938.1"/>
    </source>
</evidence>
<dbReference type="InterPro" id="IPR029903">
    <property type="entry name" value="RmlD-like-bd"/>
</dbReference>
<dbReference type="Gene3D" id="3.40.50.720">
    <property type="entry name" value="NAD(P)-binding Rossmann-like Domain"/>
    <property type="match status" value="1"/>
</dbReference>
<dbReference type="InterPro" id="IPR005913">
    <property type="entry name" value="dTDP_dehydrorham_reduct"/>
</dbReference>
<dbReference type="OrthoDB" id="6235964at2759"/>
<name>A0A9N9AWQ3_9GLOM</name>
<dbReference type="PANTHER" id="PTHR10491:SF4">
    <property type="entry name" value="METHIONINE ADENOSYLTRANSFERASE 2 SUBUNIT BETA"/>
    <property type="match status" value="1"/>
</dbReference>
<dbReference type="GO" id="GO:0048270">
    <property type="term" value="F:methionine adenosyltransferase regulator activity"/>
    <property type="evidence" value="ECO:0007669"/>
    <property type="project" value="TreeGrafter"/>
</dbReference>
<dbReference type="Pfam" id="PF04321">
    <property type="entry name" value="RmlD_sub_bind"/>
    <property type="match status" value="1"/>
</dbReference>
<gene>
    <name evidence="2" type="ORF">PBRASI_LOCUS4682</name>
</gene>
<keyword evidence="3" id="KW-1185">Reference proteome</keyword>
<sequence>MRVLITGASGLLGRAVCKAFNDAHHEVIGVAKTRAEKYGLYQLDLLDEPAVDAFVKQHQPQVIVHAAAERRPDVAKNNLQAARALNVDVTEHLAKIAKDMNIFLIYISTDYVFDGNNPPYQEDALPGPLNDYGKTKLDGEDRVLKTHSDSVILRIPILYGPAETPKESAVNELILIVKDTSAVVNMDHRQKRYPTHVADVARVILDIAVKRIEEKQTMDNIFHFSAELQLTKYEMCEIFAELLGVSINHINPITTATGTATRPNDCRLSTSRLRELEIDTGCVNFKEWWKTQLWRRK</sequence>
<dbReference type="EMBL" id="CAJVPI010000501">
    <property type="protein sequence ID" value="CAG8542938.1"/>
    <property type="molecule type" value="Genomic_DNA"/>
</dbReference>
<evidence type="ECO:0000313" key="3">
    <source>
        <dbReference type="Proteomes" id="UP000789739"/>
    </source>
</evidence>
<dbReference type="Proteomes" id="UP000789739">
    <property type="component" value="Unassembled WGS sequence"/>
</dbReference>
<dbReference type="PANTHER" id="PTHR10491">
    <property type="entry name" value="DTDP-4-DEHYDRORHAMNOSE REDUCTASE"/>
    <property type="match status" value="1"/>
</dbReference>
<accession>A0A9N9AWQ3</accession>
<dbReference type="GO" id="GO:0048269">
    <property type="term" value="C:methionine adenosyltransferase complex"/>
    <property type="evidence" value="ECO:0007669"/>
    <property type="project" value="TreeGrafter"/>
</dbReference>